<dbReference type="InterPro" id="IPR027417">
    <property type="entry name" value="P-loop_NTPase"/>
</dbReference>
<sequence>MNTFGDPYPAPVVTDGLVRLGEFVVDRNFLCAVVICGYPSCAKTALATRLAEIADAVVLDTDTYASMPDRHAPSRLAEVVEIDASGAQRRTTFPLQAFSALLATGFRTAKRCPVVIDAPCLGHVHIAAQRRIRLADHLREHVGDDVAVATAWVETNDPPPPYWPASGSVIQRPTVSAGPQHRRHCHR</sequence>
<accession>A0ABV4CCB3</accession>
<protein>
    <submittedName>
        <fullName evidence="2">Uncharacterized protein</fullName>
    </submittedName>
</protein>
<dbReference type="Proteomes" id="UP001564760">
    <property type="component" value="Unassembled WGS sequence"/>
</dbReference>
<organism evidence="2 3">
    <name type="scientific">Mycobacterium servetii</name>
    <dbReference type="NCBI Taxonomy" id="3237418"/>
    <lineage>
        <taxon>Bacteria</taxon>
        <taxon>Bacillati</taxon>
        <taxon>Actinomycetota</taxon>
        <taxon>Actinomycetes</taxon>
        <taxon>Mycobacteriales</taxon>
        <taxon>Mycobacteriaceae</taxon>
        <taxon>Mycobacterium</taxon>
    </lineage>
</organism>
<gene>
    <name evidence="2" type="ORF">AB8998_30895</name>
</gene>
<evidence type="ECO:0000256" key="1">
    <source>
        <dbReference type="SAM" id="MobiDB-lite"/>
    </source>
</evidence>
<proteinExistence type="predicted"/>
<name>A0ABV4CCB3_9MYCO</name>
<evidence type="ECO:0000313" key="2">
    <source>
        <dbReference type="EMBL" id="MEY8019061.1"/>
    </source>
</evidence>
<keyword evidence="3" id="KW-1185">Reference proteome</keyword>
<feature type="region of interest" description="Disordered" evidence="1">
    <location>
        <begin position="167"/>
        <end position="187"/>
    </location>
</feature>
<evidence type="ECO:0000313" key="3">
    <source>
        <dbReference type="Proteomes" id="UP001564760"/>
    </source>
</evidence>
<dbReference type="Gene3D" id="3.40.50.300">
    <property type="entry name" value="P-loop containing nucleotide triphosphate hydrolases"/>
    <property type="match status" value="1"/>
</dbReference>
<dbReference type="RefSeq" id="WP_369742092.1">
    <property type="nucleotide sequence ID" value="NZ_JBGEDP010000003.1"/>
</dbReference>
<dbReference type="SUPFAM" id="SSF52540">
    <property type="entry name" value="P-loop containing nucleoside triphosphate hydrolases"/>
    <property type="match status" value="1"/>
</dbReference>
<reference evidence="2 3" key="1">
    <citation type="submission" date="2024-08" db="EMBL/GenBank/DDBJ databases">
        <title>Mycobacterium servetensis sp. nov., a novel rapid-growing mycobacterial species recovered from a human patient in Zaragoza, Spain.</title>
        <authorList>
            <person name="Tristancho-Baro A.I."/>
            <person name="Buenestado-Serrano S."/>
            <person name="Garcia De Viedma D."/>
            <person name="Milagro-Beamonte A."/>
            <person name="Burillo N."/>
            <person name="Sanz S."/>
            <person name="Lopez-Calleja A.I."/>
            <person name="Penas-Utrilla D."/>
            <person name="Guardingo M."/>
            <person name="Garcia M.J."/>
            <person name="Vinuelas-Bayon J."/>
        </authorList>
    </citation>
    <scope>NUCLEOTIDE SEQUENCE [LARGE SCALE GENOMIC DNA]</scope>
    <source>
        <strain evidence="3">HUMS_12744610</strain>
    </source>
</reference>
<comment type="caution">
    <text evidence="2">The sequence shown here is derived from an EMBL/GenBank/DDBJ whole genome shotgun (WGS) entry which is preliminary data.</text>
</comment>
<dbReference type="EMBL" id="JBGEDP010000003">
    <property type="protein sequence ID" value="MEY8019061.1"/>
    <property type="molecule type" value="Genomic_DNA"/>
</dbReference>